<accession>S3DAD7</accession>
<reference evidence="2 3" key="1">
    <citation type="journal article" date="2013" name="BMC Genomics">
        <title>Genomics-driven discovery of the pneumocandin biosynthetic gene cluster in the fungus Glarea lozoyensis.</title>
        <authorList>
            <person name="Chen L."/>
            <person name="Yue Q."/>
            <person name="Zhang X."/>
            <person name="Xiang M."/>
            <person name="Wang C."/>
            <person name="Li S."/>
            <person name="Che Y."/>
            <person name="Ortiz-Lopez F.J."/>
            <person name="Bills G.F."/>
            <person name="Liu X."/>
            <person name="An Z."/>
        </authorList>
    </citation>
    <scope>NUCLEOTIDE SEQUENCE [LARGE SCALE GENOMIC DNA]</scope>
    <source>
        <strain evidence="3">ATCC 20868 / MF5171</strain>
    </source>
</reference>
<dbReference type="EMBL" id="KE145354">
    <property type="protein sequence ID" value="EPE35417.1"/>
    <property type="molecule type" value="Genomic_DNA"/>
</dbReference>
<dbReference type="GeneID" id="19470158"/>
<dbReference type="HOGENOM" id="CLU_698399_0_0_1"/>
<dbReference type="AlphaFoldDB" id="S3DAD7"/>
<dbReference type="KEGG" id="glz:GLAREA_11116"/>
<evidence type="ECO:0000313" key="3">
    <source>
        <dbReference type="Proteomes" id="UP000016922"/>
    </source>
</evidence>
<dbReference type="Gene3D" id="1.10.287.1490">
    <property type="match status" value="1"/>
</dbReference>
<feature type="coiled-coil region" evidence="1">
    <location>
        <begin position="19"/>
        <end position="132"/>
    </location>
</feature>
<organism evidence="2 3">
    <name type="scientific">Glarea lozoyensis (strain ATCC 20868 / MF5171)</name>
    <dbReference type="NCBI Taxonomy" id="1116229"/>
    <lineage>
        <taxon>Eukaryota</taxon>
        <taxon>Fungi</taxon>
        <taxon>Dikarya</taxon>
        <taxon>Ascomycota</taxon>
        <taxon>Pezizomycotina</taxon>
        <taxon>Leotiomycetes</taxon>
        <taxon>Helotiales</taxon>
        <taxon>Helotiaceae</taxon>
        <taxon>Glarea</taxon>
    </lineage>
</organism>
<evidence type="ECO:0000256" key="1">
    <source>
        <dbReference type="SAM" id="Coils"/>
    </source>
</evidence>
<evidence type="ECO:0000313" key="2">
    <source>
        <dbReference type="EMBL" id="EPE35417.1"/>
    </source>
</evidence>
<name>S3DAD7_GLAL2</name>
<keyword evidence="3" id="KW-1185">Reference proteome</keyword>
<sequence>MEEKLLQLRLQVEYLTSCVSRLHEVVDDLEEDKDELIDENGRLGDRLEDLEDDYDDLRDDYREVKDTLRELEDNYAELRDESLEVSESKALRTLRYDYDAMVAKCRKIENERDRIRDERDQIQHERDTLKVALSTHQMLDEATEKERNRFRAERDALRIAVSTQQMLDEANEKERNRFRAERDALRITLSTQQTLEEANEREHKLAQIDNESVDMDLETDNESEAMELDPLPGQTVAVAHLPAEYWKLSEQLARANSLAALKEPLFRVGVAIRLRFWEKQRAAFPPLRAIQLALMRGNAAAHSRDCLADQSLFKLGFMGSPRNSQISLLPFADVNGQESQIEDHDRNLFRGLYNRKEYMENKDLFNRMYGCDHNDNLSSDKVLHANTFFDMPLAP</sequence>
<dbReference type="OrthoDB" id="3546400at2759"/>
<dbReference type="SUPFAM" id="SSF46579">
    <property type="entry name" value="Prefoldin"/>
    <property type="match status" value="1"/>
</dbReference>
<proteinExistence type="predicted"/>
<dbReference type="Proteomes" id="UP000016922">
    <property type="component" value="Unassembled WGS sequence"/>
</dbReference>
<gene>
    <name evidence="2" type="ORF">GLAREA_11116</name>
</gene>
<dbReference type="RefSeq" id="XP_008077496.1">
    <property type="nucleotide sequence ID" value="XM_008079305.1"/>
</dbReference>
<keyword evidence="1" id="KW-0175">Coiled coil</keyword>
<protein>
    <submittedName>
        <fullName evidence="2">Uncharacterized protein</fullName>
    </submittedName>
</protein>